<gene>
    <name evidence="1" type="ORF">DFR64_2842</name>
</gene>
<comment type="caution">
    <text evidence="1">The sequence shown here is derived from an EMBL/GenBank/DDBJ whole genome shotgun (WGS) entry which is preliminary data.</text>
</comment>
<dbReference type="EMBL" id="QUMS01000005">
    <property type="protein sequence ID" value="REG05441.1"/>
    <property type="molecule type" value="Genomic_DNA"/>
</dbReference>
<keyword evidence="2" id="KW-1185">Reference proteome</keyword>
<name>A0A3E0A4G6_9CHLR</name>
<proteinExistence type="predicted"/>
<evidence type="ECO:0000313" key="2">
    <source>
        <dbReference type="Proteomes" id="UP000256388"/>
    </source>
</evidence>
<dbReference type="AlphaFoldDB" id="A0A3E0A4G6"/>
<protein>
    <submittedName>
        <fullName evidence="1">Uncharacterized protein</fullName>
    </submittedName>
</protein>
<evidence type="ECO:0000313" key="1">
    <source>
        <dbReference type="EMBL" id="REG05441.1"/>
    </source>
</evidence>
<dbReference type="OrthoDB" id="47906at2"/>
<reference evidence="1 2" key="1">
    <citation type="submission" date="2018-08" db="EMBL/GenBank/DDBJ databases">
        <title>Genomic Encyclopedia of Type Strains, Phase IV (KMG-IV): sequencing the most valuable type-strain genomes for metagenomic binning, comparative biology and taxonomic classification.</title>
        <authorList>
            <person name="Goeker M."/>
        </authorList>
    </citation>
    <scope>NUCLEOTIDE SEQUENCE [LARGE SCALE GENOMIC DNA]</scope>
    <source>
        <strain evidence="1 2">DSM 23923</strain>
    </source>
</reference>
<accession>A0A3E0A4G6</accession>
<organism evidence="1 2">
    <name type="scientific">Pelolinea submarina</name>
    <dbReference type="NCBI Taxonomy" id="913107"/>
    <lineage>
        <taxon>Bacteria</taxon>
        <taxon>Bacillati</taxon>
        <taxon>Chloroflexota</taxon>
        <taxon>Anaerolineae</taxon>
        <taxon>Anaerolineales</taxon>
        <taxon>Anaerolineaceae</taxon>
        <taxon>Pelolinea</taxon>
    </lineage>
</organism>
<dbReference type="RefSeq" id="WP_116226107.1">
    <property type="nucleotide sequence ID" value="NZ_AP018437.1"/>
</dbReference>
<dbReference type="Proteomes" id="UP000256388">
    <property type="component" value="Unassembled WGS sequence"/>
</dbReference>
<sequence>MAVIIGDLKFGNLWRSHSEIFRLLVSHANRYPQMGIQDAYKLLYQGSMGSEHLLDSFEEYEQDLLVEWDRLAEDDSIPIWENIRPDGQIVRFYLAPYKARGGQVPQLLTLCFWSSTLFEGNVEDLKISWETMIKIVREKRWNKFSIDEIMEFDHWLKKYQFPPVHHTEAYRKAYHPSYRLLQREFLNILAPVNPNR</sequence>